<dbReference type="InterPro" id="IPR040338">
    <property type="entry name" value="At1g67623-like"/>
</dbReference>
<proteinExistence type="predicted"/>
<dbReference type="EMBL" id="KZ305047">
    <property type="protein sequence ID" value="PIA37365.1"/>
    <property type="molecule type" value="Genomic_DNA"/>
</dbReference>
<dbReference type="OrthoDB" id="1926629at2759"/>
<dbReference type="STRING" id="218851.A0A2G5D1H5"/>
<dbReference type="FunCoup" id="A0A2G5D1H5">
    <property type="interactions" value="179"/>
</dbReference>
<dbReference type="InterPro" id="IPR057136">
    <property type="entry name" value="At2g35280_TPR_dom"/>
</dbReference>
<dbReference type="PANTHER" id="PTHR33784">
    <property type="entry name" value="OS05G0482100 PROTEIN"/>
    <property type="match status" value="1"/>
</dbReference>
<dbReference type="PANTHER" id="PTHR33784:SF10">
    <property type="entry name" value="F-BOX PROTEIN"/>
    <property type="match status" value="1"/>
</dbReference>
<evidence type="ECO:0000313" key="2">
    <source>
        <dbReference type="EMBL" id="PIA37365.1"/>
    </source>
</evidence>
<accession>A0A2G5D1H5</accession>
<evidence type="ECO:0000259" key="1">
    <source>
        <dbReference type="Pfam" id="PF23310"/>
    </source>
</evidence>
<sequence length="242" mass="27701">MYTTSSSIWFIVFRLDSLIKKKMHPFTETIPNDLVATIVARVASSSLADLFNLKQTCKSLYGFGEDDLVYKQVSMEKFPDLPWTLPAQAAFFLQRCQETENPEALFRLGMVEYFSHGQVELGRAFLARAVCFGHIAASYVLGIILLCTDRQSILEGMELLKSVQRFNKVSKIRIKNILAKMWKNHFIVPEGSICSDPNCNKNKRMSNKGWTLEDDNNEEDIDCDACRCDEQVRLFYKILRGS</sequence>
<organism evidence="2 3">
    <name type="scientific">Aquilegia coerulea</name>
    <name type="common">Rocky mountain columbine</name>
    <dbReference type="NCBI Taxonomy" id="218851"/>
    <lineage>
        <taxon>Eukaryota</taxon>
        <taxon>Viridiplantae</taxon>
        <taxon>Streptophyta</taxon>
        <taxon>Embryophyta</taxon>
        <taxon>Tracheophyta</taxon>
        <taxon>Spermatophyta</taxon>
        <taxon>Magnoliopsida</taxon>
        <taxon>Ranunculales</taxon>
        <taxon>Ranunculaceae</taxon>
        <taxon>Thalictroideae</taxon>
        <taxon>Aquilegia</taxon>
    </lineage>
</organism>
<gene>
    <name evidence="2" type="ORF">AQUCO_03000156v1</name>
</gene>
<dbReference type="Pfam" id="PF23310">
    <property type="entry name" value="TPR_27"/>
    <property type="match status" value="1"/>
</dbReference>
<evidence type="ECO:0000313" key="3">
    <source>
        <dbReference type="Proteomes" id="UP000230069"/>
    </source>
</evidence>
<keyword evidence="3" id="KW-1185">Reference proteome</keyword>
<dbReference type="Proteomes" id="UP000230069">
    <property type="component" value="Unassembled WGS sequence"/>
</dbReference>
<name>A0A2G5D1H5_AQUCA</name>
<dbReference type="SUPFAM" id="SSF81383">
    <property type="entry name" value="F-box domain"/>
    <property type="match status" value="1"/>
</dbReference>
<reference evidence="2 3" key="1">
    <citation type="submission" date="2017-09" db="EMBL/GenBank/DDBJ databases">
        <title>WGS assembly of Aquilegia coerulea Goldsmith.</title>
        <authorList>
            <person name="Hodges S."/>
            <person name="Kramer E."/>
            <person name="Nordborg M."/>
            <person name="Tomkins J."/>
            <person name="Borevitz J."/>
            <person name="Derieg N."/>
            <person name="Yan J."/>
            <person name="Mihaltcheva S."/>
            <person name="Hayes R.D."/>
            <person name="Rokhsar D."/>
        </authorList>
    </citation>
    <scope>NUCLEOTIDE SEQUENCE [LARGE SCALE GENOMIC DNA]</scope>
    <source>
        <strain evidence="3">cv. Goldsmith</strain>
    </source>
</reference>
<feature type="domain" description="At2g35280-like TPR" evidence="1">
    <location>
        <begin position="77"/>
        <end position="173"/>
    </location>
</feature>
<dbReference type="AlphaFoldDB" id="A0A2G5D1H5"/>
<dbReference type="InParanoid" id="A0A2G5D1H5"/>
<protein>
    <recommendedName>
        <fullName evidence="1">At2g35280-like TPR domain-containing protein</fullName>
    </recommendedName>
</protein>
<dbReference type="InterPro" id="IPR036047">
    <property type="entry name" value="F-box-like_dom_sf"/>
</dbReference>